<comment type="caution">
    <text evidence="7">The sequence shown here is derived from an EMBL/GenBank/DDBJ whole genome shotgun (WGS) entry which is preliminary data.</text>
</comment>
<evidence type="ECO:0000256" key="2">
    <source>
        <dbReference type="ARBA" id="ARBA00022737"/>
    </source>
</evidence>
<feature type="region of interest" description="Disordered" evidence="5">
    <location>
        <begin position="345"/>
        <end position="371"/>
    </location>
</feature>
<accession>A0AAW0XL58</accession>
<gene>
    <name evidence="7" type="ORF">OTU49_002907</name>
</gene>
<evidence type="ECO:0000256" key="1">
    <source>
        <dbReference type="ARBA" id="ARBA00004316"/>
    </source>
</evidence>
<protein>
    <recommendedName>
        <fullName evidence="6">PDZ domain-containing protein</fullName>
    </recommendedName>
</protein>
<organism evidence="7 8">
    <name type="scientific">Cherax quadricarinatus</name>
    <name type="common">Australian red claw crayfish</name>
    <dbReference type="NCBI Taxonomy" id="27406"/>
    <lineage>
        <taxon>Eukaryota</taxon>
        <taxon>Metazoa</taxon>
        <taxon>Ecdysozoa</taxon>
        <taxon>Arthropoda</taxon>
        <taxon>Crustacea</taxon>
        <taxon>Multicrustacea</taxon>
        <taxon>Malacostraca</taxon>
        <taxon>Eumalacostraca</taxon>
        <taxon>Eucarida</taxon>
        <taxon>Decapoda</taxon>
        <taxon>Pleocyemata</taxon>
        <taxon>Astacidea</taxon>
        <taxon>Parastacoidea</taxon>
        <taxon>Parastacidae</taxon>
        <taxon>Cherax</taxon>
    </lineage>
</organism>
<dbReference type="PANTHER" id="PTHR23116:SF36">
    <property type="entry name" value="HARMONIN"/>
    <property type="match status" value="1"/>
</dbReference>
<dbReference type="GO" id="GO:0005929">
    <property type="term" value="C:cilium"/>
    <property type="evidence" value="ECO:0007669"/>
    <property type="project" value="TreeGrafter"/>
</dbReference>
<comment type="subcellular location">
    <subcellularLocation>
        <location evidence="1">Cell projection</location>
    </subcellularLocation>
</comment>
<dbReference type="AlphaFoldDB" id="A0AAW0XL58"/>
<feature type="region of interest" description="Disordered" evidence="5">
    <location>
        <begin position="574"/>
        <end position="797"/>
    </location>
</feature>
<evidence type="ECO:0000256" key="3">
    <source>
        <dbReference type="ARBA" id="ARBA00023273"/>
    </source>
</evidence>
<dbReference type="SUPFAM" id="SSF50156">
    <property type="entry name" value="PDZ domain-like"/>
    <property type="match status" value="2"/>
</dbReference>
<evidence type="ECO:0000256" key="4">
    <source>
        <dbReference type="SAM" id="Coils"/>
    </source>
</evidence>
<feature type="region of interest" description="Disordered" evidence="5">
    <location>
        <begin position="473"/>
        <end position="511"/>
    </location>
</feature>
<dbReference type="PANTHER" id="PTHR23116">
    <property type="entry name" value="PDZ DOMAIN CONTAINING WHIRLIN AND HARMONIN-RELATED"/>
    <property type="match status" value="1"/>
</dbReference>
<feature type="region of interest" description="Disordered" evidence="5">
    <location>
        <begin position="152"/>
        <end position="183"/>
    </location>
</feature>
<feature type="region of interest" description="Disordered" evidence="5">
    <location>
        <begin position="913"/>
        <end position="951"/>
    </location>
</feature>
<dbReference type="GO" id="GO:0002142">
    <property type="term" value="C:stereocilia ankle link complex"/>
    <property type="evidence" value="ECO:0007669"/>
    <property type="project" value="TreeGrafter"/>
</dbReference>
<keyword evidence="8" id="KW-1185">Reference proteome</keyword>
<feature type="compositionally biased region" description="Low complexity" evidence="5">
    <location>
        <begin position="634"/>
        <end position="671"/>
    </location>
</feature>
<feature type="coiled-coil region" evidence="4">
    <location>
        <begin position="516"/>
        <end position="558"/>
    </location>
</feature>
<dbReference type="InterPro" id="IPR051844">
    <property type="entry name" value="USH2_Complex_Protein"/>
</dbReference>
<dbReference type="SMART" id="SM00228">
    <property type="entry name" value="PDZ"/>
    <property type="match status" value="2"/>
</dbReference>
<dbReference type="InterPro" id="IPR001478">
    <property type="entry name" value="PDZ"/>
</dbReference>
<evidence type="ECO:0000313" key="8">
    <source>
        <dbReference type="Proteomes" id="UP001445076"/>
    </source>
</evidence>
<feature type="compositionally biased region" description="Pro residues" evidence="5">
    <location>
        <begin position="695"/>
        <end position="707"/>
    </location>
</feature>
<feature type="region of interest" description="Disordered" evidence="5">
    <location>
        <begin position="1125"/>
        <end position="1174"/>
    </location>
</feature>
<feature type="region of interest" description="Disordered" evidence="5">
    <location>
        <begin position="414"/>
        <end position="435"/>
    </location>
</feature>
<dbReference type="PROSITE" id="PS50106">
    <property type="entry name" value="PDZ"/>
    <property type="match status" value="2"/>
</dbReference>
<reference evidence="7 8" key="1">
    <citation type="journal article" date="2024" name="BMC Genomics">
        <title>Genome assembly of redclaw crayfish (Cherax quadricarinatus) provides insights into its immune adaptation and hypoxia tolerance.</title>
        <authorList>
            <person name="Liu Z."/>
            <person name="Zheng J."/>
            <person name="Li H."/>
            <person name="Fang K."/>
            <person name="Wang S."/>
            <person name="He J."/>
            <person name="Zhou D."/>
            <person name="Weng S."/>
            <person name="Chi M."/>
            <person name="Gu Z."/>
            <person name="He J."/>
            <person name="Li F."/>
            <person name="Wang M."/>
        </authorList>
    </citation>
    <scope>NUCLEOTIDE SEQUENCE [LARGE SCALE GENOMIC DNA]</scope>
    <source>
        <strain evidence="7">ZL_2023a</strain>
    </source>
</reference>
<evidence type="ECO:0000313" key="7">
    <source>
        <dbReference type="EMBL" id="KAK8740434.1"/>
    </source>
</evidence>
<feature type="compositionally biased region" description="Low complexity" evidence="5">
    <location>
        <begin position="1067"/>
        <end position="1076"/>
    </location>
</feature>
<feature type="region of interest" description="Disordered" evidence="5">
    <location>
        <begin position="816"/>
        <end position="843"/>
    </location>
</feature>
<dbReference type="GO" id="GO:0032426">
    <property type="term" value="C:stereocilium tip"/>
    <property type="evidence" value="ECO:0007669"/>
    <property type="project" value="TreeGrafter"/>
</dbReference>
<dbReference type="EMBL" id="JARKIK010000033">
    <property type="protein sequence ID" value="KAK8740434.1"/>
    <property type="molecule type" value="Genomic_DNA"/>
</dbReference>
<feature type="compositionally biased region" description="Pro residues" evidence="5">
    <location>
        <begin position="724"/>
        <end position="736"/>
    </location>
</feature>
<feature type="domain" description="PDZ" evidence="6">
    <location>
        <begin position="45"/>
        <end position="119"/>
    </location>
</feature>
<feature type="compositionally biased region" description="Polar residues" evidence="5">
    <location>
        <begin position="152"/>
        <end position="168"/>
    </location>
</feature>
<dbReference type="Gene3D" id="2.30.42.10">
    <property type="match status" value="2"/>
</dbReference>
<feature type="compositionally biased region" description="Polar residues" evidence="5">
    <location>
        <begin position="1082"/>
        <end position="1109"/>
    </location>
</feature>
<evidence type="ECO:0000259" key="6">
    <source>
        <dbReference type="PROSITE" id="PS50106"/>
    </source>
</evidence>
<dbReference type="Pfam" id="PF00595">
    <property type="entry name" value="PDZ"/>
    <property type="match status" value="2"/>
</dbReference>
<feature type="domain" description="PDZ" evidence="6">
    <location>
        <begin position="200"/>
        <end position="264"/>
    </location>
</feature>
<dbReference type="Proteomes" id="UP001445076">
    <property type="component" value="Unassembled WGS sequence"/>
</dbReference>
<feature type="region of interest" description="Disordered" evidence="5">
    <location>
        <begin position="1048"/>
        <end position="1112"/>
    </location>
</feature>
<feature type="compositionally biased region" description="Low complexity" evidence="5">
    <location>
        <begin position="285"/>
        <end position="304"/>
    </location>
</feature>
<dbReference type="GO" id="GO:0005886">
    <property type="term" value="C:plasma membrane"/>
    <property type="evidence" value="ECO:0007669"/>
    <property type="project" value="TreeGrafter"/>
</dbReference>
<feature type="compositionally biased region" description="Basic and acidic residues" evidence="5">
    <location>
        <begin position="764"/>
        <end position="797"/>
    </location>
</feature>
<feature type="compositionally biased region" description="Low complexity" evidence="5">
    <location>
        <begin position="913"/>
        <end position="924"/>
    </location>
</feature>
<feature type="compositionally biased region" description="Polar residues" evidence="5">
    <location>
        <begin position="925"/>
        <end position="950"/>
    </location>
</feature>
<feature type="compositionally biased region" description="Polar residues" evidence="5">
    <location>
        <begin position="611"/>
        <end position="627"/>
    </location>
</feature>
<keyword evidence="4" id="KW-0175">Coiled coil</keyword>
<keyword evidence="2" id="KW-0677">Repeat</keyword>
<sequence length="1174" mass="125464">MSMRAQSMHDGFQGVEAPPAHALASSTHYGSSSGASSMGGGRIKLVRLVRRNGESYGFSLRGGREHGTGFFISHVEPGSEAFLQGLRAGDQVLKVNNLCVEQALHREVTAIVQSKSSVVLKIKSTGIIPLKEHRGDPLTWLIVDDDEELSDNGTDTYSQSLPSCSANESDLESFHPQTPSPSPQVAVNDGYAKVFLSCCGKVGLGCSICKGPTEKPGIFVQSVRVGGVAKNAGLRPGDQILACNDISFAHLEFAEAVYVLKSSPRLALDVLRGAGLDLVAGESSGYNSSASSVAGDQTPPSSSSDPRDSDHSITTRLSAVSRHLNLDRTRGWREIESEWAEAEAEEKRRQLQSSQKTLKTRAQRDASHRLSTIGSRSLCNLSAALREEDEQRTSFRDGSPPYTRSVSSTRTFLMPTHGHYKPKLRSTRSSNDVTEDTSHKIALVTSADPHVNNIVVTGGPKDERDAVFRLEQLSSPSASRTSTLSSGTSQVTVRSSSGSGSSPSIGSKAASPVVAASLVEQQLRELREEQRRLKEEANRLAQERRKFEEEKRRGLERTQSAPLAPLVITCSGQSLLPHLQPPPSPTSSIGSGRHTTRVLIKSPPPPPPPRKNTTTLTSFHSSFQPHQVSPPASPAHSSSSSSGVGSSCGSGAPPRRCKSIGSLSASSGESAVWEDSPIANRSLPVNTHPTFRSSMPPPPPPKPPAPPSVHSSSINGSPMLLGAPSPPPPPPQPTSSPPQTSLAAALNRELQRRSAQEAQLVLNGEDKTKAQLIEDKIDAFKKDKPRTGPSDPKRAQHDKLMEEFKLAHKKMFVAKDNADEESKEETKEPNVPSLPKVPPKPTPVEFSSKIISNSTINTRDGVSVNNKMIVPNQSNNVCVPKTNINYKSKFTLREASISNGSNVKETIIINSSSASNKISSSSTSLLRQQWNEQSGGSSNPQTSSEASTIAKSPLRPVSVAVMEDFKPDEKSSSLLRAPSAYFEPTRTGPGKPLVSIGAYPSPNYRPPPVKMDFLSAVGSKSELNGVSVDGSPRKSCLQQELVSTLTRSNLRQRYAPQDFPTDPPTISSSVNSASAASDKESNSAVSPSATFTTTSIQNNASSPKASLSTKYRGIRQDPSITIIMKGDCGKENEAPESLPTGILKPSGPASSIRPLQKSISFGDVTTVGEDDPRT</sequence>
<proteinExistence type="predicted"/>
<feature type="region of interest" description="Disordered" evidence="5">
    <location>
        <begin position="285"/>
        <end position="313"/>
    </location>
</feature>
<keyword evidence="3" id="KW-0966">Cell projection</keyword>
<feature type="compositionally biased region" description="Low complexity" evidence="5">
    <location>
        <begin position="474"/>
        <end position="511"/>
    </location>
</feature>
<name>A0AAW0XL58_CHEQU</name>
<evidence type="ECO:0000256" key="5">
    <source>
        <dbReference type="SAM" id="MobiDB-lite"/>
    </source>
</evidence>
<dbReference type="InterPro" id="IPR036034">
    <property type="entry name" value="PDZ_sf"/>
</dbReference>